<dbReference type="Proteomes" id="UP001321542">
    <property type="component" value="Chromosome"/>
</dbReference>
<proteinExistence type="predicted"/>
<feature type="compositionally biased region" description="Polar residues" evidence="1">
    <location>
        <begin position="373"/>
        <end position="384"/>
    </location>
</feature>
<reference evidence="2 3" key="2">
    <citation type="journal article" date="2023" name="ChemBioChem">
        <title>Acyltransferase Domain Exchange between Two Independent Type I Polyketide Synthases in the Same Producer Strain of Macrolide Antibiotics.</title>
        <authorList>
            <person name="Kudo F."/>
            <person name="Kishikawa K."/>
            <person name="Tsuboi K."/>
            <person name="Kido T."/>
            <person name="Usui T."/>
            <person name="Hashimoto J."/>
            <person name="Shin-Ya K."/>
            <person name="Miyanaga A."/>
            <person name="Eguchi T."/>
        </authorList>
    </citation>
    <scope>NUCLEOTIDE SEQUENCE [LARGE SCALE GENOMIC DNA]</scope>
    <source>
        <strain evidence="2 3">A-8890</strain>
    </source>
</reference>
<feature type="region of interest" description="Disordered" evidence="1">
    <location>
        <begin position="365"/>
        <end position="384"/>
    </location>
</feature>
<evidence type="ECO:0008006" key="4">
    <source>
        <dbReference type="Google" id="ProtNLM"/>
    </source>
</evidence>
<evidence type="ECO:0000256" key="1">
    <source>
        <dbReference type="SAM" id="MobiDB-lite"/>
    </source>
</evidence>
<gene>
    <name evidence="2" type="ORF">SGFS_103570</name>
</gene>
<accession>A0ABM7FSA0</accession>
<feature type="compositionally biased region" description="Basic and acidic residues" evidence="1">
    <location>
        <begin position="411"/>
        <end position="420"/>
    </location>
</feature>
<protein>
    <recommendedName>
        <fullName evidence="4">PE-PGRS family protein</fullName>
    </recommendedName>
</protein>
<reference evidence="2 3" key="1">
    <citation type="journal article" date="2010" name="ChemBioChem">
        <title>Cloning and characterization of the biosynthetic gene cluster of 16-membered macrolide antibiotic FD-891: involvement of a dual functional cytochrome P450 monooxygenase catalyzing epoxidation and hydroxylation.</title>
        <authorList>
            <person name="Kudo F."/>
            <person name="Motegi A."/>
            <person name="Mizoue K."/>
            <person name="Eguchi T."/>
        </authorList>
    </citation>
    <scope>NUCLEOTIDE SEQUENCE [LARGE SCALE GENOMIC DNA]</scope>
    <source>
        <strain evidence="2 3">A-8890</strain>
    </source>
</reference>
<dbReference type="EMBL" id="AP018448">
    <property type="protein sequence ID" value="BBC39063.1"/>
    <property type="molecule type" value="Genomic_DNA"/>
</dbReference>
<organism evidence="2 3">
    <name type="scientific">Streptomyces graminofaciens</name>
    <dbReference type="NCBI Taxonomy" id="68212"/>
    <lineage>
        <taxon>Bacteria</taxon>
        <taxon>Bacillati</taxon>
        <taxon>Actinomycetota</taxon>
        <taxon>Actinomycetes</taxon>
        <taxon>Kitasatosporales</taxon>
        <taxon>Streptomycetaceae</taxon>
        <taxon>Streptomyces</taxon>
    </lineage>
</organism>
<sequence length="420" mass="46497">MLGKVGAVQAEAGGTPVISTGPRRRYCHAHVPLLPGGLMPTSPIARPTTPPTVWPARGRHVGPDAEGVLRRTLRQLKDSQVIDDFLEVPDAGGDSPERVFEARWRASDEVTVRARLSLAPDLGGGREWTLLAEAEQPWDPAWPSPVTRFWPEYGDWDHDAATGLSLSRITTLPEEDKDTRRLLRDSGRGGWCVHVVIHEAMTTDERGRLPLTRWLPPSLRHRVVEHRAAPHQLRVLNWALREFDVEVPRGGAAVLPGTPAPSGYDAEDFTVRTVFLDGSEPADLVAAVTRFAALPRPLPDGADEALAALREDWHLLTLEEELARERKRVAMYAEALEAMTKSRDLYREATDRAHEALAAYRESAEAAVAGQQRPGTRTTSPFQQLTRTLERLKNNTKAQRPAATAQGQEDTDTRPTTSER</sequence>
<evidence type="ECO:0000313" key="2">
    <source>
        <dbReference type="EMBL" id="BBC39063.1"/>
    </source>
</evidence>
<keyword evidence="3" id="KW-1185">Reference proteome</keyword>
<feature type="region of interest" description="Disordered" evidence="1">
    <location>
        <begin position="391"/>
        <end position="420"/>
    </location>
</feature>
<name>A0ABM7FSA0_9ACTN</name>
<evidence type="ECO:0000313" key="3">
    <source>
        <dbReference type="Proteomes" id="UP001321542"/>
    </source>
</evidence>